<keyword evidence="2" id="KW-1185">Reference proteome</keyword>
<evidence type="ECO:0008006" key="3">
    <source>
        <dbReference type="Google" id="ProtNLM"/>
    </source>
</evidence>
<dbReference type="EMBL" id="CP022022">
    <property type="protein sequence ID" value="ASF42211.1"/>
    <property type="molecule type" value="Genomic_DNA"/>
</dbReference>
<organism evidence="1 2">
    <name type="scientific">Capnocytophaga endodontalis</name>
    <dbReference type="NCBI Taxonomy" id="2708117"/>
    <lineage>
        <taxon>Bacteria</taxon>
        <taxon>Pseudomonadati</taxon>
        <taxon>Bacteroidota</taxon>
        <taxon>Flavobacteriia</taxon>
        <taxon>Flavobacteriales</taxon>
        <taxon>Flavobacteriaceae</taxon>
        <taxon>Capnocytophaga</taxon>
    </lineage>
</organism>
<dbReference type="Proteomes" id="UP000197007">
    <property type="component" value="Chromosome"/>
</dbReference>
<reference evidence="2" key="1">
    <citation type="submission" date="2017-06" db="EMBL/GenBank/DDBJ databases">
        <title>Complete genome sequence of Capnocytophaga sp. KCOM 1579 (=ChDC OS43) isolated from a human refractory periapical abscess lesion.</title>
        <authorList>
            <person name="Kook J.-K."/>
            <person name="Park S.-N."/>
            <person name="Lim Y.K."/>
            <person name="Roh H."/>
        </authorList>
    </citation>
    <scope>NUCLEOTIDE SEQUENCE [LARGE SCALE GENOMIC DNA]</scope>
    <source>
        <strain evidence="2">ChDC OS43</strain>
    </source>
</reference>
<dbReference type="KEGG" id="capn:CBG49_03410"/>
<accession>A0A1Z4BLP3</accession>
<dbReference type="RefSeq" id="WP_088593381.1">
    <property type="nucleotide sequence ID" value="NZ_CP022022.1"/>
</dbReference>
<evidence type="ECO:0000313" key="2">
    <source>
        <dbReference type="Proteomes" id="UP000197007"/>
    </source>
</evidence>
<sequence>MTEEARTEALSQLIYKCAKEAFLELFKNKEHYYNCVLLAPAEGYAPILSAWSYEALDREIPKHPKEEIWLYKWNFADSPYYAFGEEYFKPVQSLLDTYPSILNMEDEDEIEREFELRISAMVQAMQKLDQEGVFSINQPREQVYINVECIPNDNSDVDRALLLNEAKNIQEWLKDNPKVEE</sequence>
<dbReference type="InterPro" id="IPR025409">
    <property type="entry name" value="DUF4303"/>
</dbReference>
<evidence type="ECO:0000313" key="1">
    <source>
        <dbReference type="EMBL" id="ASF42211.1"/>
    </source>
</evidence>
<proteinExistence type="predicted"/>
<gene>
    <name evidence="1" type="ORF">CBG49_03410</name>
</gene>
<dbReference type="Pfam" id="PF14136">
    <property type="entry name" value="DUF4303"/>
    <property type="match status" value="1"/>
</dbReference>
<name>A0A1Z4BLP3_9FLAO</name>
<protein>
    <recommendedName>
        <fullName evidence="3">DUF4303 domain-containing protein</fullName>
    </recommendedName>
</protein>
<dbReference type="AlphaFoldDB" id="A0A1Z4BLP3"/>